<dbReference type="InterPro" id="IPR011009">
    <property type="entry name" value="Kinase-like_dom_sf"/>
</dbReference>
<evidence type="ECO:0000256" key="7">
    <source>
        <dbReference type="ARBA" id="ARBA00022777"/>
    </source>
</evidence>
<dbReference type="InterPro" id="IPR013783">
    <property type="entry name" value="Ig-like_fold"/>
</dbReference>
<evidence type="ECO:0000256" key="5">
    <source>
        <dbReference type="ARBA" id="ARBA00022737"/>
    </source>
</evidence>
<dbReference type="EC" id="2.7.10.1" evidence="2"/>
<dbReference type="Proteomes" id="UP000069940">
    <property type="component" value="Unassembled WGS sequence"/>
</dbReference>
<dbReference type="InterPro" id="IPR020635">
    <property type="entry name" value="Tyr_kinase_cat_dom"/>
</dbReference>
<feature type="domain" description="Fibronectin type-III" evidence="17">
    <location>
        <begin position="482"/>
        <end position="575"/>
    </location>
</feature>
<feature type="domain" description="SAM" evidence="16">
    <location>
        <begin position="1034"/>
        <end position="1098"/>
    </location>
</feature>
<organism evidence="19 20">
    <name type="scientific">Aedes albopictus</name>
    <name type="common">Asian tiger mosquito</name>
    <name type="synonym">Stegomyia albopicta</name>
    <dbReference type="NCBI Taxonomy" id="7160"/>
    <lineage>
        <taxon>Eukaryota</taxon>
        <taxon>Metazoa</taxon>
        <taxon>Ecdysozoa</taxon>
        <taxon>Arthropoda</taxon>
        <taxon>Hexapoda</taxon>
        <taxon>Insecta</taxon>
        <taxon>Pterygota</taxon>
        <taxon>Neoptera</taxon>
        <taxon>Endopterygota</taxon>
        <taxon>Diptera</taxon>
        <taxon>Nematocera</taxon>
        <taxon>Culicoidea</taxon>
        <taxon>Culicidae</taxon>
        <taxon>Culicinae</taxon>
        <taxon>Aedini</taxon>
        <taxon>Aedes</taxon>
        <taxon>Stegomyia</taxon>
    </lineage>
</organism>
<feature type="domain" description="Protein kinase" evidence="15">
    <location>
        <begin position="680"/>
        <end position="947"/>
    </location>
</feature>
<feature type="chain" id="PRO_5047203225" description="receptor protein-tyrosine kinase" evidence="14">
    <location>
        <begin position="25"/>
        <end position="1099"/>
    </location>
</feature>
<dbReference type="CDD" id="cd00063">
    <property type="entry name" value="FN3"/>
    <property type="match status" value="2"/>
</dbReference>
<feature type="domain" description="Fibronectin type-III" evidence="17">
    <location>
        <begin position="331"/>
        <end position="436"/>
    </location>
</feature>
<dbReference type="RefSeq" id="XP_062700159.1">
    <property type="nucleotide sequence ID" value="XM_062844175.1"/>
</dbReference>
<dbReference type="PROSITE" id="PS50853">
    <property type="entry name" value="FN3"/>
    <property type="match status" value="2"/>
</dbReference>
<evidence type="ECO:0000256" key="13">
    <source>
        <dbReference type="SAM" id="Phobius"/>
    </source>
</evidence>
<dbReference type="PROSITE" id="PS50105">
    <property type="entry name" value="SAM_DOMAIN"/>
    <property type="match status" value="1"/>
</dbReference>
<dbReference type="SMART" id="SM00454">
    <property type="entry name" value="SAM"/>
    <property type="match status" value="1"/>
</dbReference>
<reference evidence="20" key="1">
    <citation type="journal article" date="2015" name="Proc. Natl. Acad. Sci. U.S.A.">
        <title>Genome sequence of the Asian Tiger mosquito, Aedes albopictus, reveals insights into its biology, genetics, and evolution.</title>
        <authorList>
            <person name="Chen X.G."/>
            <person name="Jiang X."/>
            <person name="Gu J."/>
            <person name="Xu M."/>
            <person name="Wu Y."/>
            <person name="Deng Y."/>
            <person name="Zhang C."/>
            <person name="Bonizzoni M."/>
            <person name="Dermauw W."/>
            <person name="Vontas J."/>
            <person name="Armbruster P."/>
            <person name="Huang X."/>
            <person name="Yang Y."/>
            <person name="Zhang H."/>
            <person name="He W."/>
            <person name="Peng H."/>
            <person name="Liu Y."/>
            <person name="Wu K."/>
            <person name="Chen J."/>
            <person name="Lirakis M."/>
            <person name="Topalis P."/>
            <person name="Van Leeuwen T."/>
            <person name="Hall A.B."/>
            <person name="Jiang X."/>
            <person name="Thorpe C."/>
            <person name="Mueller R.L."/>
            <person name="Sun C."/>
            <person name="Waterhouse R.M."/>
            <person name="Yan G."/>
            <person name="Tu Z.J."/>
            <person name="Fang X."/>
            <person name="James A.A."/>
        </authorList>
    </citation>
    <scope>NUCLEOTIDE SEQUENCE [LARGE SCALE GENOMIC DNA]</scope>
    <source>
        <strain evidence="20">Foshan</strain>
    </source>
</reference>
<dbReference type="InterPro" id="IPR001245">
    <property type="entry name" value="Ser-Thr/Tyr_kinase_cat_dom"/>
</dbReference>
<proteinExistence type="predicted"/>
<dbReference type="InterPro" id="IPR001426">
    <property type="entry name" value="Tyr_kinase_rcpt_V_CS"/>
</dbReference>
<evidence type="ECO:0000313" key="19">
    <source>
        <dbReference type="EnsemblMetazoa" id="AALFPA23_005774.P7421"/>
    </source>
</evidence>
<dbReference type="Gene3D" id="2.60.40.1770">
    <property type="entry name" value="ephrin a2 ectodomain"/>
    <property type="match status" value="1"/>
</dbReference>
<evidence type="ECO:0000256" key="1">
    <source>
        <dbReference type="ARBA" id="ARBA00004479"/>
    </source>
</evidence>
<dbReference type="Gene3D" id="1.10.150.50">
    <property type="entry name" value="Transcription Factor, Ets-1"/>
    <property type="match status" value="1"/>
</dbReference>
<dbReference type="PROSITE" id="PS51550">
    <property type="entry name" value="EPH_LBD"/>
    <property type="match status" value="1"/>
</dbReference>
<evidence type="ECO:0000256" key="3">
    <source>
        <dbReference type="ARBA" id="ARBA00022679"/>
    </source>
</evidence>
<comment type="subcellular location">
    <subcellularLocation>
        <location evidence="1">Membrane</location>
        <topology evidence="1">Single-pass type I membrane protein</topology>
    </subcellularLocation>
</comment>
<keyword evidence="20" id="KW-1185">Reference proteome</keyword>
<dbReference type="PROSITE" id="PS00107">
    <property type="entry name" value="PROTEIN_KINASE_ATP"/>
    <property type="match status" value="1"/>
</dbReference>
<dbReference type="InterPro" id="IPR001090">
    <property type="entry name" value="Ephrin_rcpt_lig-bd_dom"/>
</dbReference>
<keyword evidence="3" id="KW-0808">Transferase</keyword>
<dbReference type="Pfam" id="PF25599">
    <property type="entry name" value="Ephrin_CRD"/>
    <property type="match status" value="1"/>
</dbReference>
<dbReference type="SMART" id="SM00219">
    <property type="entry name" value="TyrKc"/>
    <property type="match status" value="1"/>
</dbReference>
<dbReference type="EnsemblMetazoa" id="AALFPA23_005774.R7421">
    <property type="protein sequence ID" value="AALFPA23_005774.P7421"/>
    <property type="gene ID" value="AALFPA23_005774"/>
</dbReference>
<evidence type="ECO:0000259" key="16">
    <source>
        <dbReference type="PROSITE" id="PS50105"/>
    </source>
</evidence>
<evidence type="ECO:0000256" key="2">
    <source>
        <dbReference type="ARBA" id="ARBA00011902"/>
    </source>
</evidence>
<dbReference type="GeneID" id="109433627"/>
<accession>A0ABM1Y500</accession>
<keyword evidence="8 12" id="KW-0067">ATP-binding</keyword>
<evidence type="ECO:0000256" key="10">
    <source>
        <dbReference type="ARBA" id="ARBA00023136"/>
    </source>
</evidence>
<dbReference type="Gene3D" id="2.10.50.10">
    <property type="entry name" value="Tumor Necrosis Factor Receptor, subunit A, domain 2"/>
    <property type="match status" value="1"/>
</dbReference>
<feature type="transmembrane region" description="Helical" evidence="13">
    <location>
        <begin position="588"/>
        <end position="611"/>
    </location>
</feature>
<name>A0ABM1Y500_AEDAL</name>
<dbReference type="InterPro" id="IPR001660">
    <property type="entry name" value="SAM"/>
</dbReference>
<evidence type="ECO:0000256" key="9">
    <source>
        <dbReference type="ARBA" id="ARBA00022989"/>
    </source>
</evidence>
<dbReference type="Pfam" id="PF00536">
    <property type="entry name" value="SAM_1"/>
    <property type="match status" value="1"/>
</dbReference>
<keyword evidence="14" id="KW-0732">Signal</keyword>
<dbReference type="PIRSF" id="PIRSF000666">
    <property type="entry name" value="TyrPK_ephrin_receptor"/>
    <property type="match status" value="1"/>
</dbReference>
<dbReference type="InterPro" id="IPR050449">
    <property type="entry name" value="Ephrin_rcpt_TKs"/>
</dbReference>
<dbReference type="Pfam" id="PF00041">
    <property type="entry name" value="fn3"/>
    <property type="match status" value="2"/>
</dbReference>
<dbReference type="InterPro" id="IPR017441">
    <property type="entry name" value="Protein_kinase_ATP_BS"/>
</dbReference>
<dbReference type="SMART" id="SM00615">
    <property type="entry name" value="EPH_lbd"/>
    <property type="match status" value="1"/>
</dbReference>
<keyword evidence="10 13" id="KW-0472">Membrane</keyword>
<dbReference type="SUPFAM" id="SSF47769">
    <property type="entry name" value="SAM/Pointed domain"/>
    <property type="match status" value="1"/>
</dbReference>
<keyword evidence="5" id="KW-0677">Repeat</keyword>
<evidence type="ECO:0000259" key="17">
    <source>
        <dbReference type="PROSITE" id="PS50853"/>
    </source>
</evidence>
<dbReference type="InterPro" id="IPR016257">
    <property type="entry name" value="Tyr_kinase_ephrin_rcpt"/>
</dbReference>
<keyword evidence="4 13" id="KW-0812">Transmembrane</keyword>
<dbReference type="PANTHER" id="PTHR46877">
    <property type="entry name" value="EPH RECEPTOR A5"/>
    <property type="match status" value="1"/>
</dbReference>
<evidence type="ECO:0000259" key="18">
    <source>
        <dbReference type="PROSITE" id="PS51550"/>
    </source>
</evidence>
<evidence type="ECO:0000313" key="20">
    <source>
        <dbReference type="Proteomes" id="UP000069940"/>
    </source>
</evidence>
<feature type="domain" description="Eph LBD" evidence="18">
    <location>
        <begin position="25"/>
        <end position="208"/>
    </location>
</feature>
<sequence>MDKYLPLLVLVFYVLNHKLDGVASDQVVLLDTTKEATLEWTRYPYGPQAQTPGWVEESFTNFVKGINWRSYVVCDVAYNNVNNWLWSPFIDRGPANRLYIEIHFTIRDCSLFPGNALSCKETFSLLFYEFDAATREPPPWQPESYKLIGRIAAGEGRFNQNSDVDINVEVKSIAVTKKGVYFAFRDQGACISVLAVKVYYITCPAVTINFAHFNETPTGREITIIEQQTGICVENAEAYETPTYLCKGDGKWTILSGGCRCKVGYEPDHDKQTCNVCPVGKFRSAEVDSCTICPLNSKTNKVGSPFCPCLSGHYRHPRDGKHMPCYKPPGPPTNLTLLFIDQTSAILSWNAPQRAIDEQVRVDTKYRSDIVFRIKCSACTSNVVFNPSSETFNDTKLTLTNLEPVTAYTVQIHSQHGVSYLINPDGAGVGAGGYDNSSSSGFNNHYHHVTEPPNLGRSSDLDDIKTEYAEISFTTESAILSTVFNVKVISITNKEVDLVWDKPMHSDSPIEYYEVRWFPKSEVDAMNKSVLSTKESKIHISDLQENTEYGFQVRCKTLNGWGTFSNIMYAQTHQSVSPVYDDSFQMRIVAGSTVAVVFILVLVIVVTVLFLRSKSHDDIDKKTNNHLPLPLDYASNEGLVVTYMTTPLFGTSRSYVDPHTYEDPNQAIREFAREIDASYITIEAIIGGGEFGDVCRGRLKIPPNFVQEIDVAIKTLKPGSSEKARCDFLTEASIMGQFDHPNVIYLQGVVTRSNPVMIITEYMENGSLDTFLRANDGKFQTLQLIGMLRGIAAGMSYLSDMNYVHRDLAARNVLVNSSLVCKIADFGLSREIENASDAYTTRGGKIPVRWTAPEAIAFRKFTSASDVWSYGVVLWEVMSYGERPYWNWSNQDVIKSIEKGYRLPAPMDCPEALYQLMLDCWQKQRTHRPTFSSITQTLDNLARQPQVLLTTRNSPDNPVARMGNDISDDMLAAQQRSMLGGMGTTERILNNSSASAGGVGSSMTMSAAGMGTLGSTVGGLSNTGTMSGTGTAGAVFISTDQWLESIKMARYSQHFKEAGLVTAQQISRLTAQQLSDMGITLVGHQKKILHQARQIDTII</sequence>
<dbReference type="InterPro" id="IPR003961">
    <property type="entry name" value="FN3_dom"/>
</dbReference>
<evidence type="ECO:0000256" key="4">
    <source>
        <dbReference type="ARBA" id="ARBA00022692"/>
    </source>
</evidence>
<dbReference type="SUPFAM" id="SSF56112">
    <property type="entry name" value="Protein kinase-like (PK-like)"/>
    <property type="match status" value="1"/>
</dbReference>
<evidence type="ECO:0000256" key="12">
    <source>
        <dbReference type="PROSITE-ProRule" id="PRU10141"/>
    </source>
</evidence>
<dbReference type="Pfam" id="PF14575">
    <property type="entry name" value="EphA2_TM"/>
    <property type="match status" value="1"/>
</dbReference>
<dbReference type="InterPro" id="IPR000719">
    <property type="entry name" value="Prot_kinase_dom"/>
</dbReference>
<keyword evidence="6 12" id="KW-0547">Nucleotide-binding</keyword>
<evidence type="ECO:0000256" key="11">
    <source>
        <dbReference type="ARBA" id="ARBA00023170"/>
    </source>
</evidence>
<reference evidence="19" key="2">
    <citation type="submission" date="2025-05" db="UniProtKB">
        <authorList>
            <consortium name="EnsemblMetazoa"/>
        </authorList>
    </citation>
    <scope>IDENTIFICATION</scope>
    <source>
        <strain evidence="19">Foshan</strain>
    </source>
</reference>
<dbReference type="SUPFAM" id="SSF49785">
    <property type="entry name" value="Galactose-binding domain-like"/>
    <property type="match status" value="1"/>
</dbReference>
<dbReference type="SMART" id="SM00060">
    <property type="entry name" value="FN3"/>
    <property type="match status" value="2"/>
</dbReference>
<dbReference type="Gene3D" id="2.60.120.260">
    <property type="entry name" value="Galactose-binding domain-like"/>
    <property type="match status" value="1"/>
</dbReference>
<dbReference type="InterPro" id="IPR013761">
    <property type="entry name" value="SAM/pointed_sf"/>
</dbReference>
<dbReference type="PRINTS" id="PR00109">
    <property type="entry name" value="TYRKINASE"/>
</dbReference>
<evidence type="ECO:0000259" key="15">
    <source>
        <dbReference type="PROSITE" id="PS50011"/>
    </source>
</evidence>
<dbReference type="PANTHER" id="PTHR46877:SF14">
    <property type="entry name" value="RECEPTOR PROTEIN-TYROSINE KINASE"/>
    <property type="match status" value="1"/>
</dbReference>
<keyword evidence="9 13" id="KW-1133">Transmembrane helix</keyword>
<dbReference type="CDD" id="cd05033">
    <property type="entry name" value="PTKc_EphR"/>
    <property type="match status" value="1"/>
</dbReference>
<keyword evidence="11" id="KW-0675">Receptor</keyword>
<dbReference type="CDD" id="cd10319">
    <property type="entry name" value="EphR_LBD"/>
    <property type="match status" value="1"/>
</dbReference>
<dbReference type="PROSITE" id="PS50011">
    <property type="entry name" value="PROTEIN_KINASE_DOM"/>
    <property type="match status" value="1"/>
</dbReference>
<dbReference type="Gene3D" id="2.60.40.10">
    <property type="entry name" value="Immunoglobulins"/>
    <property type="match status" value="2"/>
</dbReference>
<dbReference type="InterPro" id="IPR008266">
    <property type="entry name" value="Tyr_kinase_AS"/>
</dbReference>
<dbReference type="PROSITE" id="PS00790">
    <property type="entry name" value="RECEPTOR_TYR_KIN_V_1"/>
    <property type="match status" value="1"/>
</dbReference>
<dbReference type="InterPro" id="IPR027936">
    <property type="entry name" value="Eph_TM"/>
</dbReference>
<feature type="signal peptide" evidence="14">
    <location>
        <begin position="1"/>
        <end position="24"/>
    </location>
</feature>
<evidence type="ECO:0000256" key="14">
    <source>
        <dbReference type="SAM" id="SignalP"/>
    </source>
</evidence>
<protein>
    <recommendedName>
        <fullName evidence="2">receptor protein-tyrosine kinase</fullName>
        <ecNumber evidence="2">2.7.10.1</ecNumber>
    </recommendedName>
</protein>
<dbReference type="SUPFAM" id="SSF49265">
    <property type="entry name" value="Fibronectin type III"/>
    <property type="match status" value="1"/>
</dbReference>
<dbReference type="InterPro" id="IPR036116">
    <property type="entry name" value="FN3_sf"/>
</dbReference>
<dbReference type="Gene3D" id="3.30.200.20">
    <property type="entry name" value="Phosphorylase Kinase, domain 1"/>
    <property type="match status" value="1"/>
</dbReference>
<dbReference type="Pfam" id="PF07714">
    <property type="entry name" value="PK_Tyr_Ser-Thr"/>
    <property type="match status" value="1"/>
</dbReference>
<evidence type="ECO:0000256" key="6">
    <source>
        <dbReference type="ARBA" id="ARBA00022741"/>
    </source>
</evidence>
<feature type="binding site" evidence="12">
    <location>
        <position position="714"/>
    </location>
    <ligand>
        <name>ATP</name>
        <dbReference type="ChEBI" id="CHEBI:30616"/>
    </ligand>
</feature>
<dbReference type="Pfam" id="PF01404">
    <property type="entry name" value="Ephrin_lbd"/>
    <property type="match status" value="1"/>
</dbReference>
<dbReference type="InterPro" id="IPR008979">
    <property type="entry name" value="Galactose-bd-like_sf"/>
</dbReference>
<evidence type="ECO:0000256" key="8">
    <source>
        <dbReference type="ARBA" id="ARBA00022840"/>
    </source>
</evidence>
<keyword evidence="7" id="KW-0418">Kinase</keyword>
<dbReference type="Gene3D" id="1.10.510.10">
    <property type="entry name" value="Transferase(Phosphotransferase) domain 1"/>
    <property type="match status" value="1"/>
</dbReference>
<dbReference type="PROSITE" id="PS00109">
    <property type="entry name" value="PROTEIN_KINASE_TYR"/>
    <property type="match status" value="1"/>
</dbReference>